<dbReference type="InterPro" id="IPR045030">
    <property type="entry name" value="LYSM1-4"/>
</dbReference>
<dbReference type="CDD" id="cd00118">
    <property type="entry name" value="LysM"/>
    <property type="match status" value="1"/>
</dbReference>
<dbReference type="PANTHER" id="PTHR20932">
    <property type="entry name" value="LYSM AND PUTATIVE PEPTIDOGLYCAN-BINDING DOMAIN-CONTAINING PROTEIN"/>
    <property type="match status" value="1"/>
</dbReference>
<dbReference type="InterPro" id="IPR018392">
    <property type="entry name" value="LysM"/>
</dbReference>
<dbReference type="Proteomes" id="UP001566132">
    <property type="component" value="Unassembled WGS sequence"/>
</dbReference>
<dbReference type="Pfam" id="PF01476">
    <property type="entry name" value="LysM"/>
    <property type="match status" value="1"/>
</dbReference>
<sequence>MMKQRQTSKYKQIDHKSKDSDSSNEDETELFVRNKSPKREIPSVEKDIEEGDTLQSLAIRYHCTIEDLKRLNNIHKENEIFARRKVKVPHRPFSEALVSIHVNETDSSIGLDGSSTSKLVDTNVIGFKLESTEIKQNNEVNRIIFNSNVKGKSIEKQDDEIIFGEDVCLLPEQSDTPKLEPIISRLSCNGSDWDISYPALIVCIVLVIFAVPLIYVFYIAEHPEIYKNHTHKL</sequence>
<organism evidence="4 5">
    <name type="scientific">Hypothenemus hampei</name>
    <name type="common">Coffee berry borer</name>
    <dbReference type="NCBI Taxonomy" id="57062"/>
    <lineage>
        <taxon>Eukaryota</taxon>
        <taxon>Metazoa</taxon>
        <taxon>Ecdysozoa</taxon>
        <taxon>Arthropoda</taxon>
        <taxon>Hexapoda</taxon>
        <taxon>Insecta</taxon>
        <taxon>Pterygota</taxon>
        <taxon>Neoptera</taxon>
        <taxon>Endopterygota</taxon>
        <taxon>Coleoptera</taxon>
        <taxon>Polyphaga</taxon>
        <taxon>Cucujiformia</taxon>
        <taxon>Curculionidae</taxon>
        <taxon>Scolytinae</taxon>
        <taxon>Hypothenemus</taxon>
    </lineage>
</organism>
<evidence type="ECO:0000256" key="2">
    <source>
        <dbReference type="SAM" id="Phobius"/>
    </source>
</evidence>
<keyword evidence="2" id="KW-0472">Membrane</keyword>
<feature type="compositionally biased region" description="Polar residues" evidence="1">
    <location>
        <begin position="1"/>
        <end position="10"/>
    </location>
</feature>
<keyword evidence="2" id="KW-0812">Transmembrane</keyword>
<feature type="region of interest" description="Disordered" evidence="1">
    <location>
        <begin position="1"/>
        <end position="42"/>
    </location>
</feature>
<dbReference type="EMBL" id="JBDJPC010000002">
    <property type="protein sequence ID" value="KAL1513646.1"/>
    <property type="molecule type" value="Genomic_DNA"/>
</dbReference>
<dbReference type="SMART" id="SM00257">
    <property type="entry name" value="LysM"/>
    <property type="match status" value="1"/>
</dbReference>
<gene>
    <name evidence="4" type="ORF">ABEB36_003034</name>
</gene>
<evidence type="ECO:0000313" key="4">
    <source>
        <dbReference type="EMBL" id="KAL1513646.1"/>
    </source>
</evidence>
<dbReference type="AlphaFoldDB" id="A0ABD1F8G6"/>
<dbReference type="PROSITE" id="PS51782">
    <property type="entry name" value="LYSM"/>
    <property type="match status" value="1"/>
</dbReference>
<evidence type="ECO:0000256" key="1">
    <source>
        <dbReference type="SAM" id="MobiDB-lite"/>
    </source>
</evidence>
<accession>A0ABD1F8G6</accession>
<dbReference type="Gene3D" id="3.10.350.10">
    <property type="entry name" value="LysM domain"/>
    <property type="match status" value="1"/>
</dbReference>
<feature type="compositionally biased region" description="Basic and acidic residues" evidence="1">
    <location>
        <begin position="11"/>
        <end position="21"/>
    </location>
</feature>
<keyword evidence="5" id="KW-1185">Reference proteome</keyword>
<dbReference type="SUPFAM" id="SSF54106">
    <property type="entry name" value="LysM domain"/>
    <property type="match status" value="1"/>
</dbReference>
<dbReference type="PANTHER" id="PTHR20932:SF13">
    <property type="entry name" value="LD36653P"/>
    <property type="match status" value="1"/>
</dbReference>
<feature type="domain" description="LysM" evidence="3">
    <location>
        <begin position="44"/>
        <end position="88"/>
    </location>
</feature>
<protein>
    <recommendedName>
        <fullName evidence="3">LysM domain-containing protein</fullName>
    </recommendedName>
</protein>
<reference evidence="4 5" key="1">
    <citation type="submission" date="2024-05" db="EMBL/GenBank/DDBJ databases">
        <title>Genetic variation in Jamaican populations of the coffee berry borer (Hypothenemus hampei).</title>
        <authorList>
            <person name="Errbii M."/>
            <person name="Myrie A."/>
        </authorList>
    </citation>
    <scope>NUCLEOTIDE SEQUENCE [LARGE SCALE GENOMIC DNA]</scope>
    <source>
        <strain evidence="4">JA-Hopewell-2020-01-JO</strain>
        <tissue evidence="4">Whole body</tissue>
    </source>
</reference>
<name>A0ABD1F8G6_HYPHA</name>
<proteinExistence type="predicted"/>
<feature type="transmembrane region" description="Helical" evidence="2">
    <location>
        <begin position="195"/>
        <end position="220"/>
    </location>
</feature>
<comment type="caution">
    <text evidence="4">The sequence shown here is derived from an EMBL/GenBank/DDBJ whole genome shotgun (WGS) entry which is preliminary data.</text>
</comment>
<keyword evidence="2" id="KW-1133">Transmembrane helix</keyword>
<evidence type="ECO:0000259" key="3">
    <source>
        <dbReference type="PROSITE" id="PS51782"/>
    </source>
</evidence>
<evidence type="ECO:0000313" key="5">
    <source>
        <dbReference type="Proteomes" id="UP001566132"/>
    </source>
</evidence>
<dbReference type="InterPro" id="IPR036779">
    <property type="entry name" value="LysM_dom_sf"/>
</dbReference>